<sequence length="145" mass="16617">MSHVKQAGKHARTDPNAPQPPLRLSQTPVEGWVLPDAKYPKFWRLIDIQDLRPFLYMRGRYYPRFVAATFTAIFIREDEDEGEEFALGFRLGSREYKFTLEALATAWGLKDEGDTFKGGNYPLGSWNEFSKAIAVRELRLGYAAP</sequence>
<feature type="region of interest" description="Disordered" evidence="1">
    <location>
        <begin position="1"/>
        <end position="25"/>
    </location>
</feature>
<keyword evidence="3" id="KW-1185">Reference proteome</keyword>
<comment type="caution">
    <text evidence="2">The sequence shown here is derived from an EMBL/GenBank/DDBJ whole genome shotgun (WGS) entry which is preliminary data.</text>
</comment>
<feature type="compositionally biased region" description="Basic residues" evidence="1">
    <location>
        <begin position="1"/>
        <end position="10"/>
    </location>
</feature>
<name>A0ABU6YGN0_9FABA</name>
<evidence type="ECO:0000256" key="1">
    <source>
        <dbReference type="SAM" id="MobiDB-lite"/>
    </source>
</evidence>
<dbReference type="EMBL" id="JASCZI010241946">
    <property type="protein sequence ID" value="MED6208571.1"/>
    <property type="molecule type" value="Genomic_DNA"/>
</dbReference>
<proteinExistence type="predicted"/>
<gene>
    <name evidence="2" type="ORF">PIB30_046513</name>
</gene>
<evidence type="ECO:0000313" key="3">
    <source>
        <dbReference type="Proteomes" id="UP001341840"/>
    </source>
</evidence>
<dbReference type="Proteomes" id="UP001341840">
    <property type="component" value="Unassembled WGS sequence"/>
</dbReference>
<reference evidence="2 3" key="1">
    <citation type="journal article" date="2023" name="Plants (Basel)">
        <title>Bridging the Gap: Combining Genomics and Transcriptomics Approaches to Understand Stylosanthes scabra, an Orphan Legume from the Brazilian Caatinga.</title>
        <authorList>
            <person name="Ferreira-Neto J.R.C."/>
            <person name="da Silva M.D."/>
            <person name="Binneck E."/>
            <person name="de Melo N.F."/>
            <person name="da Silva R.H."/>
            <person name="de Melo A.L.T.M."/>
            <person name="Pandolfi V."/>
            <person name="Bustamante F.O."/>
            <person name="Brasileiro-Vidal A.C."/>
            <person name="Benko-Iseppon A.M."/>
        </authorList>
    </citation>
    <scope>NUCLEOTIDE SEQUENCE [LARGE SCALE GENOMIC DNA]</scope>
    <source>
        <tissue evidence="2">Leaves</tissue>
    </source>
</reference>
<organism evidence="2 3">
    <name type="scientific">Stylosanthes scabra</name>
    <dbReference type="NCBI Taxonomy" id="79078"/>
    <lineage>
        <taxon>Eukaryota</taxon>
        <taxon>Viridiplantae</taxon>
        <taxon>Streptophyta</taxon>
        <taxon>Embryophyta</taxon>
        <taxon>Tracheophyta</taxon>
        <taxon>Spermatophyta</taxon>
        <taxon>Magnoliopsida</taxon>
        <taxon>eudicotyledons</taxon>
        <taxon>Gunneridae</taxon>
        <taxon>Pentapetalae</taxon>
        <taxon>rosids</taxon>
        <taxon>fabids</taxon>
        <taxon>Fabales</taxon>
        <taxon>Fabaceae</taxon>
        <taxon>Papilionoideae</taxon>
        <taxon>50 kb inversion clade</taxon>
        <taxon>dalbergioids sensu lato</taxon>
        <taxon>Dalbergieae</taxon>
        <taxon>Pterocarpus clade</taxon>
        <taxon>Stylosanthes</taxon>
    </lineage>
</organism>
<accession>A0ABU6YGN0</accession>
<evidence type="ECO:0000313" key="2">
    <source>
        <dbReference type="EMBL" id="MED6208571.1"/>
    </source>
</evidence>
<protein>
    <submittedName>
        <fullName evidence="2">Uncharacterized protein</fullName>
    </submittedName>
</protein>